<comment type="caution">
    <text evidence="17">The sequence shown here is derived from an EMBL/GenBank/DDBJ whole genome shotgun (WGS) entry which is preliminary data.</text>
</comment>
<gene>
    <name evidence="17" type="ORF">PVK06_015720</name>
</gene>
<evidence type="ECO:0000256" key="2">
    <source>
        <dbReference type="ARBA" id="ARBA00004123"/>
    </source>
</evidence>
<keyword evidence="12" id="KW-0805">Transcription regulation</keyword>
<feature type="domain" description="BHLH" evidence="16">
    <location>
        <begin position="449"/>
        <end position="498"/>
    </location>
</feature>
<evidence type="ECO:0000256" key="4">
    <source>
        <dbReference type="ARBA" id="ARBA00004659"/>
    </source>
</evidence>
<keyword evidence="18" id="KW-1185">Reference proteome</keyword>
<feature type="compositionally biased region" description="Low complexity" evidence="15">
    <location>
        <begin position="398"/>
        <end position="411"/>
    </location>
</feature>
<dbReference type="InterPro" id="IPR036638">
    <property type="entry name" value="HLH_DNA-bd_sf"/>
</dbReference>
<dbReference type="Pfam" id="PF00156">
    <property type="entry name" value="Pribosyltran"/>
    <property type="match status" value="1"/>
</dbReference>
<evidence type="ECO:0000256" key="6">
    <source>
        <dbReference type="ARBA" id="ARBA00011738"/>
    </source>
</evidence>
<evidence type="ECO:0000256" key="5">
    <source>
        <dbReference type="ARBA" id="ARBA00008391"/>
    </source>
</evidence>
<evidence type="ECO:0000256" key="11">
    <source>
        <dbReference type="ARBA" id="ARBA00022726"/>
    </source>
</evidence>
<feature type="compositionally biased region" description="Polar residues" evidence="15">
    <location>
        <begin position="385"/>
        <end position="397"/>
    </location>
</feature>
<evidence type="ECO:0000256" key="7">
    <source>
        <dbReference type="ARBA" id="ARBA00011893"/>
    </source>
</evidence>
<organism evidence="17 18">
    <name type="scientific">Gossypium arboreum</name>
    <name type="common">Tree cotton</name>
    <name type="synonym">Gossypium nanking</name>
    <dbReference type="NCBI Taxonomy" id="29729"/>
    <lineage>
        <taxon>Eukaryota</taxon>
        <taxon>Viridiplantae</taxon>
        <taxon>Streptophyta</taxon>
        <taxon>Embryophyta</taxon>
        <taxon>Tracheophyta</taxon>
        <taxon>Spermatophyta</taxon>
        <taxon>Magnoliopsida</taxon>
        <taxon>eudicotyledons</taxon>
        <taxon>Gunneridae</taxon>
        <taxon>Pentapetalae</taxon>
        <taxon>rosids</taxon>
        <taxon>malvids</taxon>
        <taxon>Malvales</taxon>
        <taxon>Malvaceae</taxon>
        <taxon>Malvoideae</taxon>
        <taxon>Gossypium</taxon>
    </lineage>
</organism>
<evidence type="ECO:0000256" key="1">
    <source>
        <dbReference type="ARBA" id="ARBA00000868"/>
    </source>
</evidence>
<keyword evidence="11" id="KW-0660">Purine salvage</keyword>
<keyword evidence="10" id="KW-0808">Transferase</keyword>
<keyword evidence="14" id="KW-0539">Nucleus</keyword>
<evidence type="ECO:0000256" key="8">
    <source>
        <dbReference type="ARBA" id="ARBA00022490"/>
    </source>
</evidence>
<dbReference type="EMBL" id="JARKNE010000005">
    <property type="protein sequence ID" value="KAK5831921.1"/>
    <property type="molecule type" value="Genomic_DNA"/>
</dbReference>
<dbReference type="SUPFAM" id="SSF47459">
    <property type="entry name" value="HLH, helix-loop-helix DNA-binding domain"/>
    <property type="match status" value="1"/>
</dbReference>
<comment type="catalytic activity">
    <reaction evidence="1">
        <text>AMP + diphosphate = 5-phospho-alpha-D-ribose 1-diphosphate + adenine</text>
        <dbReference type="Rhea" id="RHEA:16609"/>
        <dbReference type="ChEBI" id="CHEBI:16708"/>
        <dbReference type="ChEBI" id="CHEBI:33019"/>
        <dbReference type="ChEBI" id="CHEBI:58017"/>
        <dbReference type="ChEBI" id="CHEBI:456215"/>
        <dbReference type="EC" id="2.4.2.7"/>
    </reaction>
</comment>
<comment type="subcellular location">
    <subcellularLocation>
        <location evidence="3">Cytoplasm</location>
    </subcellularLocation>
    <subcellularLocation>
        <location evidence="2">Nucleus</location>
    </subcellularLocation>
</comment>
<dbReference type="InterPro" id="IPR050120">
    <property type="entry name" value="Adenine_PRTase"/>
</dbReference>
<evidence type="ECO:0000259" key="16">
    <source>
        <dbReference type="PROSITE" id="PS50888"/>
    </source>
</evidence>
<evidence type="ECO:0000256" key="14">
    <source>
        <dbReference type="ARBA" id="ARBA00023242"/>
    </source>
</evidence>
<feature type="region of interest" description="Disordered" evidence="15">
    <location>
        <begin position="385"/>
        <end position="417"/>
    </location>
</feature>
<name>A0ABR0PYM5_GOSAR</name>
<dbReference type="NCBIfam" id="NF002636">
    <property type="entry name" value="PRK02304.1-5"/>
    <property type="match status" value="1"/>
</dbReference>
<dbReference type="SMART" id="SM00353">
    <property type="entry name" value="HLH"/>
    <property type="match status" value="1"/>
</dbReference>
<evidence type="ECO:0000256" key="13">
    <source>
        <dbReference type="ARBA" id="ARBA00023163"/>
    </source>
</evidence>
<dbReference type="PANTHER" id="PTHR11776:SF0">
    <property type="entry name" value="ADENINE PHOSPHORIBOSYLTRANSFERASE 1, CHLOROPLASTIC"/>
    <property type="match status" value="1"/>
</dbReference>
<comment type="subunit">
    <text evidence="6">Homodimer.</text>
</comment>
<dbReference type="InterPro" id="IPR000836">
    <property type="entry name" value="PRTase_dom"/>
</dbReference>
<dbReference type="InterPro" id="IPR029057">
    <property type="entry name" value="PRTase-like"/>
</dbReference>
<evidence type="ECO:0000256" key="10">
    <source>
        <dbReference type="ARBA" id="ARBA00022679"/>
    </source>
</evidence>
<keyword evidence="13" id="KW-0804">Transcription</keyword>
<dbReference type="PROSITE" id="PS50888">
    <property type="entry name" value="BHLH"/>
    <property type="match status" value="1"/>
</dbReference>
<protein>
    <recommendedName>
        <fullName evidence="7">adenine phosphoribosyltransferase</fullName>
        <ecNumber evidence="7">2.4.2.7</ecNumber>
    </recommendedName>
</protein>
<dbReference type="CDD" id="cd06223">
    <property type="entry name" value="PRTases_typeI"/>
    <property type="match status" value="1"/>
</dbReference>
<dbReference type="Proteomes" id="UP001358586">
    <property type="component" value="Chromosome 5"/>
</dbReference>
<keyword evidence="8" id="KW-0963">Cytoplasm</keyword>
<dbReference type="Pfam" id="PF00010">
    <property type="entry name" value="HLH"/>
    <property type="match status" value="1"/>
</dbReference>
<comment type="similarity">
    <text evidence="5">Belongs to the purine/pyrimidine phosphoribosyltransferase family.</text>
</comment>
<evidence type="ECO:0000256" key="15">
    <source>
        <dbReference type="SAM" id="MobiDB-lite"/>
    </source>
</evidence>
<dbReference type="Gene3D" id="4.10.280.10">
    <property type="entry name" value="Helix-loop-helix DNA-binding domain"/>
    <property type="match status" value="1"/>
</dbReference>
<proteinExistence type="inferred from homology"/>
<dbReference type="InterPro" id="IPR011598">
    <property type="entry name" value="bHLH_dom"/>
</dbReference>
<dbReference type="EC" id="2.4.2.7" evidence="7"/>
<sequence length="533" mass="58301">MSVAGFSESLLRSSNALDSHFHYKSWESNQSSNSSSIEARGFIFGPPIALAIGAKFVPMRKPNKLPGEVLSEEYSLEYGKDTMEMHVDAVKAGERALIIDDLVATGGTLSAAISLLERVGVHVVECACVIELPELKGRERLGGKPLFVLASQFTGDKMKSVAAFHDGAWDSFNIMFSNEDHLDFAHQVLNQFSFPLEHDERLSFINPSTFVPNLEADMSIAGVSRSLFSSSNALDSHFHYKTQESNQSSNSSSNTFVPLPNYETSFLGGSSHMAVTNDITMSLDIPMDIGGGSDKITDSFPPAFPNIAMDDTVNVIEDSSTDCLPKLDGGYPADSAVLADEILLKRQFDVLELHDEGDKISTYSSETTKKRPRVSKDAAKAWNNVQLKKNNLNGSEESTIGSDGQSSSTSSSDDDNVCRDTNEVALATSDPKASQAVNLNGKKRASRGSATDPQSLYARKRRERINERLRILQNLVPNGTKVDISTMLEEAVHYVKFLQLQIKLLSSDELWMYAPIAYNGVDIGLNDKICTLL</sequence>
<accession>A0ABR0PYM5</accession>
<comment type="pathway">
    <text evidence="4">Purine metabolism; AMP biosynthesis via salvage pathway; AMP from adenine: step 1/1.</text>
</comment>
<evidence type="ECO:0000313" key="18">
    <source>
        <dbReference type="Proteomes" id="UP001358586"/>
    </source>
</evidence>
<reference evidence="17 18" key="1">
    <citation type="submission" date="2023-03" db="EMBL/GenBank/DDBJ databases">
        <title>WGS of Gossypium arboreum.</title>
        <authorList>
            <person name="Yu D."/>
        </authorList>
    </citation>
    <scope>NUCLEOTIDE SEQUENCE [LARGE SCALE GENOMIC DNA]</scope>
    <source>
        <tissue evidence="17">Leaf</tissue>
    </source>
</reference>
<evidence type="ECO:0000256" key="12">
    <source>
        <dbReference type="ARBA" id="ARBA00023015"/>
    </source>
</evidence>
<evidence type="ECO:0000256" key="9">
    <source>
        <dbReference type="ARBA" id="ARBA00022676"/>
    </source>
</evidence>
<dbReference type="Gene3D" id="3.40.50.2020">
    <property type="match status" value="1"/>
</dbReference>
<keyword evidence="9" id="KW-0328">Glycosyltransferase</keyword>
<dbReference type="PANTHER" id="PTHR11776">
    <property type="entry name" value="ADENINE PHOSPHORIBOSYLTRANSFERASE"/>
    <property type="match status" value="1"/>
</dbReference>
<dbReference type="SUPFAM" id="SSF53271">
    <property type="entry name" value="PRTase-like"/>
    <property type="match status" value="1"/>
</dbReference>
<evidence type="ECO:0000313" key="17">
    <source>
        <dbReference type="EMBL" id="KAK5831921.1"/>
    </source>
</evidence>
<evidence type="ECO:0000256" key="3">
    <source>
        <dbReference type="ARBA" id="ARBA00004496"/>
    </source>
</evidence>
<dbReference type="CDD" id="cd11454">
    <property type="entry name" value="bHLH_AtIND_like"/>
    <property type="match status" value="1"/>
</dbReference>